<evidence type="ECO:0000313" key="1">
    <source>
        <dbReference type="EMBL" id="CAG8454150.1"/>
    </source>
</evidence>
<keyword evidence="2" id="KW-1185">Reference proteome</keyword>
<dbReference type="EMBL" id="CAJVPW010000442">
    <property type="protein sequence ID" value="CAG8454150.1"/>
    <property type="molecule type" value="Genomic_DNA"/>
</dbReference>
<reference evidence="1" key="1">
    <citation type="submission" date="2021-06" db="EMBL/GenBank/DDBJ databases">
        <authorList>
            <person name="Kallberg Y."/>
            <person name="Tangrot J."/>
            <person name="Rosling A."/>
        </authorList>
    </citation>
    <scope>NUCLEOTIDE SEQUENCE</scope>
    <source>
        <strain evidence="1">28 12/20/2015</strain>
    </source>
</reference>
<gene>
    <name evidence="1" type="ORF">SPELUC_LOCUS954</name>
</gene>
<proteinExistence type="predicted"/>
<sequence>MNNLSIFDTHCHLADKEYQQQSRTIREIIQAAATVGVKCILNVGYDKSSNQKIIEQLKEFANLQLKLAKKYNLPVLLHIREAFADAYEMVKESGIKKGILHCFTGNWEIAEKFINLGFYVSFAGNITYKTAKWQERWKEVIEKIPLERIVVETDAPYLTPEPFRGQINYPQHIIHTLTKIAEIKKMDIKVVAEKIYLNTLRVLGINLPK</sequence>
<comment type="caution">
    <text evidence="1">The sequence shown here is derived from an EMBL/GenBank/DDBJ whole genome shotgun (WGS) entry which is preliminary data.</text>
</comment>
<organism evidence="1 2">
    <name type="scientific">Cetraspora pellucida</name>
    <dbReference type="NCBI Taxonomy" id="1433469"/>
    <lineage>
        <taxon>Eukaryota</taxon>
        <taxon>Fungi</taxon>
        <taxon>Fungi incertae sedis</taxon>
        <taxon>Mucoromycota</taxon>
        <taxon>Glomeromycotina</taxon>
        <taxon>Glomeromycetes</taxon>
        <taxon>Diversisporales</taxon>
        <taxon>Gigasporaceae</taxon>
        <taxon>Cetraspora</taxon>
    </lineage>
</organism>
<accession>A0ACA9K5R5</accession>
<evidence type="ECO:0000313" key="2">
    <source>
        <dbReference type="Proteomes" id="UP000789366"/>
    </source>
</evidence>
<dbReference type="Proteomes" id="UP000789366">
    <property type="component" value="Unassembled WGS sequence"/>
</dbReference>
<name>A0ACA9K5R5_9GLOM</name>
<protein>
    <submittedName>
        <fullName evidence="1">17323_t:CDS:1</fullName>
    </submittedName>
</protein>